<keyword evidence="2" id="KW-1185">Reference proteome</keyword>
<dbReference type="Pfam" id="PF05488">
    <property type="entry name" value="PAAR_motif"/>
    <property type="match status" value="1"/>
</dbReference>
<dbReference type="Gene3D" id="2.60.200.60">
    <property type="match status" value="1"/>
</dbReference>
<dbReference type="InterPro" id="IPR008727">
    <property type="entry name" value="PAAR_motif"/>
</dbReference>
<sequence length="103" mass="10222">MMSRCFDNALNVQFSNYLLMATPIATLRTPTTHGGAVSTAAPCVTIGGIPAARVGDMVTCPEHGPAIITSGGLGTIDGRNIAHHGSGTSCSATLVVAGGGPTV</sequence>
<dbReference type="Proteomes" id="UP000245712">
    <property type="component" value="Unassembled WGS sequence"/>
</dbReference>
<evidence type="ECO:0000313" key="2">
    <source>
        <dbReference type="Proteomes" id="UP000245712"/>
    </source>
</evidence>
<protein>
    <submittedName>
        <fullName evidence="1">Zn-binding protein involved in type VI secretion</fullName>
    </submittedName>
</protein>
<comment type="caution">
    <text evidence="1">The sequence shown here is derived from an EMBL/GenBank/DDBJ whole genome shotgun (WGS) entry which is preliminary data.</text>
</comment>
<name>A0ABX5KIJ7_9BURK</name>
<reference evidence="1 2" key="1">
    <citation type="submission" date="2018-05" db="EMBL/GenBank/DDBJ databases">
        <title>Genomic Encyclopedia of Type Strains, Phase IV (KMG-V): Genome sequencing to study the core and pangenomes of soil and plant-associated prokaryotes.</title>
        <authorList>
            <person name="Whitman W."/>
        </authorList>
    </citation>
    <scope>NUCLEOTIDE SEQUENCE [LARGE SCALE GENOMIC DNA]</scope>
    <source>
        <strain evidence="1 2">SCZa-39</strain>
    </source>
</reference>
<evidence type="ECO:0000313" key="1">
    <source>
        <dbReference type="EMBL" id="PVX81241.1"/>
    </source>
</evidence>
<dbReference type="RefSeq" id="WP_341869256.1">
    <property type="nucleotide sequence ID" value="NZ_QEOB01000011.1"/>
</dbReference>
<proteinExistence type="predicted"/>
<gene>
    <name evidence="1" type="ORF">C7402_111143</name>
</gene>
<dbReference type="EMBL" id="QEOB01000011">
    <property type="protein sequence ID" value="PVX81241.1"/>
    <property type="molecule type" value="Genomic_DNA"/>
</dbReference>
<accession>A0ABX5KIJ7</accession>
<organism evidence="1 2">
    <name type="scientific">Paraburkholderia unamae</name>
    <dbReference type="NCBI Taxonomy" id="219649"/>
    <lineage>
        <taxon>Bacteria</taxon>
        <taxon>Pseudomonadati</taxon>
        <taxon>Pseudomonadota</taxon>
        <taxon>Betaproteobacteria</taxon>
        <taxon>Burkholderiales</taxon>
        <taxon>Burkholderiaceae</taxon>
        <taxon>Paraburkholderia</taxon>
    </lineage>
</organism>
<dbReference type="CDD" id="cd14744">
    <property type="entry name" value="PAAR_CT_2"/>
    <property type="match status" value="1"/>
</dbReference>